<dbReference type="InterPro" id="IPR038772">
    <property type="entry name" value="Sph/SMPD2-like"/>
</dbReference>
<dbReference type="GO" id="GO:0031640">
    <property type="term" value="P:killing of cells of another organism"/>
    <property type="evidence" value="ECO:0007669"/>
    <property type="project" value="UniProtKB-KW"/>
</dbReference>
<dbReference type="OrthoDB" id="338539at2"/>
<name>A0A6N9Q5S0_9BACL</name>
<dbReference type="PANTHER" id="PTHR16320">
    <property type="entry name" value="SPHINGOMYELINASE FAMILY MEMBER"/>
    <property type="match status" value="1"/>
</dbReference>
<evidence type="ECO:0000256" key="5">
    <source>
        <dbReference type="SAM" id="SignalP"/>
    </source>
</evidence>
<reference evidence="7 8" key="1">
    <citation type="submission" date="2019-01" db="EMBL/GenBank/DDBJ databases">
        <title>Chengkuizengella sp. nov., isolated from deep-sea sediment of East Pacific Ocean.</title>
        <authorList>
            <person name="Yang J."/>
            <person name="Lai Q."/>
            <person name="Shao Z."/>
        </authorList>
    </citation>
    <scope>NUCLEOTIDE SEQUENCE [LARGE SCALE GENOMIC DNA]</scope>
    <source>
        <strain evidence="7 8">YPA3-1-1</strain>
    </source>
</reference>
<keyword evidence="2 5" id="KW-0732">Signal</keyword>
<dbReference type="EC" id="3.1.4.12" evidence="7"/>
<dbReference type="GO" id="GO:0005576">
    <property type="term" value="C:extracellular region"/>
    <property type="evidence" value="ECO:0007669"/>
    <property type="project" value="InterPro"/>
</dbReference>
<evidence type="ECO:0000313" key="7">
    <source>
        <dbReference type="EMBL" id="NBI30186.1"/>
    </source>
</evidence>
<dbReference type="PANTHER" id="PTHR16320:SF23">
    <property type="entry name" value="SPHINGOMYELINASE C 1"/>
    <property type="match status" value="1"/>
</dbReference>
<evidence type="ECO:0000313" key="8">
    <source>
        <dbReference type="Proteomes" id="UP000448943"/>
    </source>
</evidence>
<dbReference type="EMBL" id="SIJB01000030">
    <property type="protein sequence ID" value="NBI30186.1"/>
    <property type="molecule type" value="Genomic_DNA"/>
</dbReference>
<keyword evidence="4 7" id="KW-0378">Hydrolase</keyword>
<comment type="similarity">
    <text evidence="1">Belongs to the neutral sphingomyelinase family.</text>
</comment>
<proteinExistence type="inferred from homology"/>
<dbReference type="SUPFAM" id="SSF56219">
    <property type="entry name" value="DNase I-like"/>
    <property type="match status" value="1"/>
</dbReference>
<dbReference type="InterPro" id="IPR005135">
    <property type="entry name" value="Endo/exonuclease/phosphatase"/>
</dbReference>
<dbReference type="InterPro" id="IPR036691">
    <property type="entry name" value="Endo/exonu/phosph_ase_sf"/>
</dbReference>
<keyword evidence="3" id="KW-0204">Cytolysis</keyword>
<evidence type="ECO:0000259" key="6">
    <source>
        <dbReference type="Pfam" id="PF03372"/>
    </source>
</evidence>
<dbReference type="Proteomes" id="UP000448943">
    <property type="component" value="Unassembled WGS sequence"/>
</dbReference>
<organism evidence="7 8">
    <name type="scientific">Chengkuizengella marina</name>
    <dbReference type="NCBI Taxonomy" id="2507566"/>
    <lineage>
        <taxon>Bacteria</taxon>
        <taxon>Bacillati</taxon>
        <taxon>Bacillota</taxon>
        <taxon>Bacilli</taxon>
        <taxon>Bacillales</taxon>
        <taxon>Paenibacillaceae</taxon>
        <taxon>Chengkuizengella</taxon>
    </lineage>
</organism>
<protein>
    <submittedName>
        <fullName evidence="7">Sphingomyelin phosphodiesterase</fullName>
        <ecNumber evidence="7">3.1.4.12</ecNumber>
    </submittedName>
</protein>
<evidence type="ECO:0000256" key="1">
    <source>
        <dbReference type="ARBA" id="ARBA00006335"/>
    </source>
</evidence>
<dbReference type="InterPro" id="IPR017766">
    <property type="entry name" value="Sphingomyelinase/PLipase_C"/>
</dbReference>
<dbReference type="NCBIfam" id="TIGR03395">
    <property type="entry name" value="sphingomy"/>
    <property type="match status" value="1"/>
</dbReference>
<dbReference type="AlphaFoldDB" id="A0A6N9Q5S0"/>
<dbReference type="CDD" id="cd09078">
    <property type="entry name" value="nSMase"/>
    <property type="match status" value="1"/>
</dbReference>
<dbReference type="Gene3D" id="3.60.10.10">
    <property type="entry name" value="Endonuclease/exonuclease/phosphatase"/>
    <property type="match status" value="1"/>
</dbReference>
<evidence type="ECO:0000256" key="4">
    <source>
        <dbReference type="ARBA" id="ARBA00022801"/>
    </source>
</evidence>
<comment type="caution">
    <text evidence="7">The sequence shown here is derived from an EMBL/GenBank/DDBJ whole genome shotgun (WGS) entry which is preliminary data.</text>
</comment>
<evidence type="ECO:0000256" key="3">
    <source>
        <dbReference type="ARBA" id="ARBA00022735"/>
    </source>
</evidence>
<feature type="domain" description="Endonuclease/exonuclease/phosphatase" evidence="6">
    <location>
        <begin position="62"/>
        <end position="308"/>
    </location>
</feature>
<keyword evidence="8" id="KW-1185">Reference proteome</keyword>
<feature type="signal peptide" evidence="5">
    <location>
        <begin position="1"/>
        <end position="23"/>
    </location>
</feature>
<dbReference type="GO" id="GO:0004767">
    <property type="term" value="F:sphingomyelin phosphodiesterase activity"/>
    <property type="evidence" value="ECO:0007669"/>
    <property type="project" value="UniProtKB-EC"/>
</dbReference>
<dbReference type="RefSeq" id="WP_160646997.1">
    <property type="nucleotide sequence ID" value="NZ_SIJB01000030.1"/>
</dbReference>
<keyword evidence="3" id="KW-0354">Hemolysis</keyword>
<feature type="chain" id="PRO_5027034898" evidence="5">
    <location>
        <begin position="24"/>
        <end position="316"/>
    </location>
</feature>
<gene>
    <name evidence="7" type="primary">sph</name>
    <name evidence="7" type="ORF">ERL59_14640</name>
</gene>
<evidence type="ECO:0000256" key="2">
    <source>
        <dbReference type="ARBA" id="ARBA00022729"/>
    </source>
</evidence>
<accession>A0A6N9Q5S0</accession>
<dbReference type="Pfam" id="PF03372">
    <property type="entry name" value="Exo_endo_phos"/>
    <property type="match status" value="1"/>
</dbReference>
<sequence>MNKVFFILIVIMIWSVPNNNSIANDSDHYPNDFKLVQQNVFLMPTYITSWGQTERAKFIGEAEYMKGHDAVILNELYDNQTSETLLSKLKEEYPFHTPVLGRSKNDWDETLGYYSNYVPEDGGVSIMSRWPIIEKIQYVYKNGCGIDYYSNKGFIYVKIQKNDAYYHIIGTHAQANYTGCGNGEEESVRSTQFQELRNFVIQKNIPDDEIVFIGGDFNVNKNNDEEYAAMLEKLNVTSPEYRGHSSTWDPETNSILAKEHPDKDPHYLDYIFVEKDHAQPSFWINEIMNDKSPDWKAIINTYNDYSDHYSVAGYSE</sequence>